<name>A0A176WID6_MARPO</name>
<protein>
    <recommendedName>
        <fullName evidence="4">Retrotransposon gag domain-containing protein</fullName>
    </recommendedName>
</protein>
<dbReference type="Proteomes" id="UP000077202">
    <property type="component" value="Unassembled WGS sequence"/>
</dbReference>
<dbReference type="EMBL" id="LVLJ01000898">
    <property type="protein sequence ID" value="OAE32065.1"/>
    <property type="molecule type" value="Genomic_DNA"/>
</dbReference>
<evidence type="ECO:0000313" key="2">
    <source>
        <dbReference type="EMBL" id="OAE32065.1"/>
    </source>
</evidence>
<keyword evidence="3" id="KW-1185">Reference proteome</keyword>
<reference evidence="2" key="1">
    <citation type="submission" date="2016-03" db="EMBL/GenBank/DDBJ databases">
        <title>Mechanisms controlling the formation of the plant cell surface in tip-growing cells are functionally conserved among land plants.</title>
        <authorList>
            <person name="Honkanen S."/>
            <person name="Jones V.A."/>
            <person name="Morieri G."/>
            <person name="Champion C."/>
            <person name="Hetherington A.J."/>
            <person name="Kelly S."/>
            <person name="Saint-Marcoux D."/>
            <person name="Proust H."/>
            <person name="Prescott H."/>
            <person name="Dolan L."/>
        </authorList>
    </citation>
    <scope>NUCLEOTIDE SEQUENCE [LARGE SCALE GENOMIC DNA]</scope>
    <source>
        <tissue evidence="2">Whole gametophyte</tissue>
    </source>
</reference>
<comment type="caution">
    <text evidence="2">The sequence shown here is derived from an EMBL/GenBank/DDBJ whole genome shotgun (WGS) entry which is preliminary data.</text>
</comment>
<feature type="region of interest" description="Disordered" evidence="1">
    <location>
        <begin position="222"/>
        <end position="248"/>
    </location>
</feature>
<organism evidence="2 3">
    <name type="scientific">Marchantia polymorpha subsp. ruderalis</name>
    <dbReference type="NCBI Taxonomy" id="1480154"/>
    <lineage>
        <taxon>Eukaryota</taxon>
        <taxon>Viridiplantae</taxon>
        <taxon>Streptophyta</taxon>
        <taxon>Embryophyta</taxon>
        <taxon>Marchantiophyta</taxon>
        <taxon>Marchantiopsida</taxon>
        <taxon>Marchantiidae</taxon>
        <taxon>Marchantiales</taxon>
        <taxon>Marchantiaceae</taxon>
        <taxon>Marchantia</taxon>
    </lineage>
</organism>
<evidence type="ECO:0000256" key="1">
    <source>
        <dbReference type="SAM" id="MobiDB-lite"/>
    </source>
</evidence>
<sequence length="368" mass="39702">MRCHVVLNLITGQPIYVFLTVRIGLLDGDQAVVSVEVSSSRSSLVALLGTKGGVGTCGGASIGINGGASSSISEGTSGAIGATSTSTNSGTVSIVGDSTREDASGVPSFNPIHEFFQRLRKNYQEMKTEKLSSLQEFERKTGESLREAYTRMRRLIYVIHDVTEAHAVQYWYRILDTELRRRVRDATLMNDVTPKLAHVFALSEKIELNMMEERVMTSTFVRDTTTTSRRGRGSDAPRGRGGRGGRGTDVIERTAANATSTIENAMTARIEQLEQRLADMAGLGASTSTSYEGEDFFYLASVAQVEASVAVIIGGVCTSESRGATVELDPQRDEGGRYSKLPQSFLLSEVGRSSSMRPAPSSDTAVRT</sequence>
<evidence type="ECO:0000313" key="3">
    <source>
        <dbReference type="Proteomes" id="UP000077202"/>
    </source>
</evidence>
<accession>A0A176WID6</accession>
<dbReference type="AlphaFoldDB" id="A0A176WID6"/>
<feature type="region of interest" description="Disordered" evidence="1">
    <location>
        <begin position="349"/>
        <end position="368"/>
    </location>
</feature>
<proteinExistence type="predicted"/>
<gene>
    <name evidence="2" type="ORF">AXG93_2278s1450</name>
</gene>
<evidence type="ECO:0008006" key="4">
    <source>
        <dbReference type="Google" id="ProtNLM"/>
    </source>
</evidence>